<dbReference type="Gene3D" id="3.60.10.10">
    <property type="entry name" value="Endonuclease/exonuclease/phosphatase"/>
    <property type="match status" value="1"/>
</dbReference>
<organism evidence="1 2">
    <name type="scientific">Capsicum annuum</name>
    <name type="common">Capsicum pepper</name>
    <dbReference type="NCBI Taxonomy" id="4072"/>
    <lineage>
        <taxon>Eukaryota</taxon>
        <taxon>Viridiplantae</taxon>
        <taxon>Streptophyta</taxon>
        <taxon>Embryophyta</taxon>
        <taxon>Tracheophyta</taxon>
        <taxon>Spermatophyta</taxon>
        <taxon>Magnoliopsida</taxon>
        <taxon>eudicotyledons</taxon>
        <taxon>Gunneridae</taxon>
        <taxon>Pentapetalae</taxon>
        <taxon>asterids</taxon>
        <taxon>lamiids</taxon>
        <taxon>Solanales</taxon>
        <taxon>Solanaceae</taxon>
        <taxon>Solanoideae</taxon>
        <taxon>Capsiceae</taxon>
        <taxon>Capsicum</taxon>
    </lineage>
</organism>
<keyword evidence="2" id="KW-1185">Reference proteome</keyword>
<sequence length="241" mass="27243">MQSLSRIGSGLGVPLYADACTTTVDRISYARVLVEMDITKDFPKEIKVEDPTGRIFGQPIELKFGEESRAIYLCGNTVSGSELQTHAGTSTAWVAMGDFNVIYREEDKMIGAQVHEAEIKDFSTFIEDIGMNILKHNDREYTWSNGHTYSRIDWALVNAKWMLYIPIVKVMVMDLGCSDHSPLSLLLAQEEDKRPNPFRFLNHLVKHEKFHKVVVTAWRRSNIKGSMAEVKNCEAGTEEPA</sequence>
<dbReference type="EMBL" id="AYRZ02000006">
    <property type="protein sequence ID" value="PHT78712.1"/>
    <property type="molecule type" value="Genomic_DNA"/>
</dbReference>
<dbReference type="Gramene" id="PHT78712">
    <property type="protein sequence ID" value="PHT78712"/>
    <property type="gene ID" value="T459_16764"/>
</dbReference>
<dbReference type="InterPro" id="IPR036691">
    <property type="entry name" value="Endo/exonu/phosph_ase_sf"/>
</dbReference>
<dbReference type="OMA" id="HTIAHRY"/>
<comment type="caution">
    <text evidence="1">The sequence shown here is derived from an EMBL/GenBank/DDBJ whole genome shotgun (WGS) entry which is preliminary data.</text>
</comment>
<dbReference type="SUPFAM" id="SSF56219">
    <property type="entry name" value="DNase I-like"/>
    <property type="match status" value="1"/>
</dbReference>
<protein>
    <recommendedName>
        <fullName evidence="3">Endonuclease/exonuclease/phosphatase domain-containing protein</fullName>
    </recommendedName>
</protein>
<dbReference type="AlphaFoldDB" id="A0A2G2Z9N1"/>
<dbReference type="Proteomes" id="UP000222542">
    <property type="component" value="Unassembled WGS sequence"/>
</dbReference>
<dbReference type="STRING" id="4072.A0A2G2Z9N1"/>
<accession>A0A2G2Z9N1</accession>
<evidence type="ECO:0008006" key="3">
    <source>
        <dbReference type="Google" id="ProtNLM"/>
    </source>
</evidence>
<dbReference type="PANTHER" id="PTHR33710:SF65">
    <property type="entry name" value="ENDONUCLEASE_EXONUCLEASE_PHOSPHATASE"/>
    <property type="match status" value="1"/>
</dbReference>
<reference evidence="1 2" key="2">
    <citation type="journal article" date="2017" name="Genome Biol.">
        <title>New reference genome sequences of hot pepper reveal the massive evolution of plant disease-resistance genes by retroduplication.</title>
        <authorList>
            <person name="Kim S."/>
            <person name="Park J."/>
            <person name="Yeom S.I."/>
            <person name="Kim Y.M."/>
            <person name="Seo E."/>
            <person name="Kim K.T."/>
            <person name="Kim M.S."/>
            <person name="Lee J.M."/>
            <person name="Cheong K."/>
            <person name="Shin H.S."/>
            <person name="Kim S.B."/>
            <person name="Han K."/>
            <person name="Lee J."/>
            <person name="Park M."/>
            <person name="Lee H.A."/>
            <person name="Lee H.Y."/>
            <person name="Lee Y."/>
            <person name="Oh S."/>
            <person name="Lee J.H."/>
            <person name="Choi E."/>
            <person name="Choi E."/>
            <person name="Lee S.E."/>
            <person name="Jeon J."/>
            <person name="Kim H."/>
            <person name="Choi G."/>
            <person name="Song H."/>
            <person name="Lee J."/>
            <person name="Lee S.C."/>
            <person name="Kwon J.K."/>
            <person name="Lee H.Y."/>
            <person name="Koo N."/>
            <person name="Hong Y."/>
            <person name="Kim R.W."/>
            <person name="Kang W.H."/>
            <person name="Huh J.H."/>
            <person name="Kang B.C."/>
            <person name="Yang T.J."/>
            <person name="Lee Y.H."/>
            <person name="Bennetzen J.L."/>
            <person name="Choi D."/>
        </authorList>
    </citation>
    <scope>NUCLEOTIDE SEQUENCE [LARGE SCALE GENOMIC DNA]</scope>
    <source>
        <strain evidence="2">cv. CM334</strain>
    </source>
</reference>
<gene>
    <name evidence="1" type="ORF">T459_16764</name>
</gene>
<evidence type="ECO:0000313" key="1">
    <source>
        <dbReference type="EMBL" id="PHT78712.1"/>
    </source>
</evidence>
<name>A0A2G2Z9N1_CAPAN</name>
<reference evidence="1 2" key="1">
    <citation type="journal article" date="2014" name="Nat. Genet.">
        <title>Genome sequence of the hot pepper provides insights into the evolution of pungency in Capsicum species.</title>
        <authorList>
            <person name="Kim S."/>
            <person name="Park M."/>
            <person name="Yeom S.I."/>
            <person name="Kim Y.M."/>
            <person name="Lee J.M."/>
            <person name="Lee H.A."/>
            <person name="Seo E."/>
            <person name="Choi J."/>
            <person name="Cheong K."/>
            <person name="Kim K.T."/>
            <person name="Jung K."/>
            <person name="Lee G.W."/>
            <person name="Oh S.K."/>
            <person name="Bae C."/>
            <person name="Kim S.B."/>
            <person name="Lee H.Y."/>
            <person name="Kim S.Y."/>
            <person name="Kim M.S."/>
            <person name="Kang B.C."/>
            <person name="Jo Y.D."/>
            <person name="Yang H.B."/>
            <person name="Jeong H.J."/>
            <person name="Kang W.H."/>
            <person name="Kwon J.K."/>
            <person name="Shin C."/>
            <person name="Lim J.Y."/>
            <person name="Park J.H."/>
            <person name="Huh J.H."/>
            <person name="Kim J.S."/>
            <person name="Kim B.D."/>
            <person name="Cohen O."/>
            <person name="Paran I."/>
            <person name="Suh M.C."/>
            <person name="Lee S.B."/>
            <person name="Kim Y.K."/>
            <person name="Shin Y."/>
            <person name="Noh S.J."/>
            <person name="Park J."/>
            <person name="Seo Y.S."/>
            <person name="Kwon S.Y."/>
            <person name="Kim H.A."/>
            <person name="Park J.M."/>
            <person name="Kim H.J."/>
            <person name="Choi S.B."/>
            <person name="Bosland P.W."/>
            <person name="Reeves G."/>
            <person name="Jo S.H."/>
            <person name="Lee B.W."/>
            <person name="Cho H.T."/>
            <person name="Choi H.S."/>
            <person name="Lee M.S."/>
            <person name="Yu Y."/>
            <person name="Do Choi Y."/>
            <person name="Park B.S."/>
            <person name="van Deynze A."/>
            <person name="Ashrafi H."/>
            <person name="Hill T."/>
            <person name="Kim W.T."/>
            <person name="Pai H.S."/>
            <person name="Ahn H.K."/>
            <person name="Yeam I."/>
            <person name="Giovannoni J.J."/>
            <person name="Rose J.K."/>
            <person name="Sorensen I."/>
            <person name="Lee S.J."/>
            <person name="Kim R.W."/>
            <person name="Choi I.Y."/>
            <person name="Choi B.S."/>
            <person name="Lim J.S."/>
            <person name="Lee Y.H."/>
            <person name="Choi D."/>
        </authorList>
    </citation>
    <scope>NUCLEOTIDE SEQUENCE [LARGE SCALE GENOMIC DNA]</scope>
    <source>
        <strain evidence="2">cv. CM334</strain>
    </source>
</reference>
<proteinExistence type="predicted"/>
<evidence type="ECO:0000313" key="2">
    <source>
        <dbReference type="Proteomes" id="UP000222542"/>
    </source>
</evidence>
<dbReference type="PANTHER" id="PTHR33710">
    <property type="entry name" value="BNAC02G09200D PROTEIN"/>
    <property type="match status" value="1"/>
</dbReference>